<sequence>MAFSSTDEPNARITTEGTLADRVTGLIAADIRSRVYPVNTRLPTEQSMTEQYGVSRTVVREAISRLKSEGLVETRQGSGTVVRDPKASDAFRLGQPHENPAEGVLRILELRRGIEAEMAALAAERRTGAEMTLIQQALRAIARAVKDGGDGVAEDLAFHIAISRAAHNPHYTELLGMLTRALHDAIRLTRGNEARRTDLAAQVLAEHEAICAAIKARDPAAARTAAFLHMRNTGLRIEQAGKDFWTGDSRAAAQRVARAKLGTTAPMSTAPR</sequence>
<dbReference type="CDD" id="cd07377">
    <property type="entry name" value="WHTH_GntR"/>
    <property type="match status" value="1"/>
</dbReference>
<dbReference type="PANTHER" id="PTHR43537">
    <property type="entry name" value="TRANSCRIPTIONAL REGULATOR, GNTR FAMILY"/>
    <property type="match status" value="1"/>
</dbReference>
<evidence type="ECO:0000256" key="1">
    <source>
        <dbReference type="ARBA" id="ARBA00023015"/>
    </source>
</evidence>
<dbReference type="InterPro" id="IPR036388">
    <property type="entry name" value="WH-like_DNA-bd_sf"/>
</dbReference>
<dbReference type="PRINTS" id="PR00035">
    <property type="entry name" value="HTHGNTR"/>
</dbReference>
<dbReference type="PANTHER" id="PTHR43537:SF5">
    <property type="entry name" value="UXU OPERON TRANSCRIPTIONAL REGULATOR"/>
    <property type="match status" value="1"/>
</dbReference>
<dbReference type="Gene3D" id="1.10.10.10">
    <property type="entry name" value="Winged helix-like DNA-binding domain superfamily/Winged helix DNA-binding domain"/>
    <property type="match status" value="1"/>
</dbReference>
<name>A0A502DMP2_9BURK</name>
<dbReference type="InterPro" id="IPR036390">
    <property type="entry name" value="WH_DNA-bd_sf"/>
</dbReference>
<protein>
    <submittedName>
        <fullName evidence="5">FadR family transcriptional regulator</fullName>
    </submittedName>
</protein>
<dbReference type="Pfam" id="PF07729">
    <property type="entry name" value="FCD"/>
    <property type="match status" value="1"/>
</dbReference>
<dbReference type="AlphaFoldDB" id="A0A502DMP2"/>
<evidence type="ECO:0000313" key="6">
    <source>
        <dbReference type="Proteomes" id="UP000319212"/>
    </source>
</evidence>
<dbReference type="InterPro" id="IPR011711">
    <property type="entry name" value="GntR_C"/>
</dbReference>
<dbReference type="GO" id="GO:0003700">
    <property type="term" value="F:DNA-binding transcription factor activity"/>
    <property type="evidence" value="ECO:0007669"/>
    <property type="project" value="InterPro"/>
</dbReference>
<organism evidence="5 6">
    <name type="scientific">Variovorax guangxiensis</name>
    <dbReference type="NCBI Taxonomy" id="1775474"/>
    <lineage>
        <taxon>Bacteria</taxon>
        <taxon>Pseudomonadati</taxon>
        <taxon>Pseudomonadota</taxon>
        <taxon>Betaproteobacteria</taxon>
        <taxon>Burkholderiales</taxon>
        <taxon>Comamonadaceae</taxon>
        <taxon>Variovorax</taxon>
    </lineage>
</organism>
<keyword evidence="1" id="KW-0805">Transcription regulation</keyword>
<evidence type="ECO:0000256" key="2">
    <source>
        <dbReference type="ARBA" id="ARBA00023125"/>
    </source>
</evidence>
<dbReference type="SUPFAM" id="SSF46785">
    <property type="entry name" value="Winged helix' DNA-binding domain"/>
    <property type="match status" value="1"/>
</dbReference>
<keyword evidence="2" id="KW-0238">DNA-binding</keyword>
<dbReference type="PROSITE" id="PS50949">
    <property type="entry name" value="HTH_GNTR"/>
    <property type="match status" value="1"/>
</dbReference>
<dbReference type="SMART" id="SM00345">
    <property type="entry name" value="HTH_GNTR"/>
    <property type="match status" value="1"/>
</dbReference>
<evidence type="ECO:0000313" key="5">
    <source>
        <dbReference type="EMBL" id="TPG26002.1"/>
    </source>
</evidence>
<dbReference type="RefSeq" id="WP_140843546.1">
    <property type="nucleotide sequence ID" value="NZ_RCZI01000004.1"/>
</dbReference>
<dbReference type="InterPro" id="IPR000524">
    <property type="entry name" value="Tscrpt_reg_HTH_GntR"/>
</dbReference>
<dbReference type="SMART" id="SM00895">
    <property type="entry name" value="FCD"/>
    <property type="match status" value="1"/>
</dbReference>
<dbReference type="Gene3D" id="1.20.120.530">
    <property type="entry name" value="GntR ligand-binding domain-like"/>
    <property type="match status" value="1"/>
</dbReference>
<reference evidence="5 6" key="1">
    <citation type="journal article" date="2019" name="Environ. Microbiol.">
        <title>Species interactions and distinct microbial communities in high Arctic permafrost affected cryosols are associated with the CH4 and CO2 gas fluxes.</title>
        <authorList>
            <person name="Altshuler I."/>
            <person name="Hamel J."/>
            <person name="Turney S."/>
            <person name="Magnuson E."/>
            <person name="Levesque R."/>
            <person name="Greer C."/>
            <person name="Whyte L.G."/>
        </authorList>
    </citation>
    <scope>NUCLEOTIDE SEQUENCE [LARGE SCALE GENOMIC DNA]</scope>
    <source>
        <strain evidence="5 6">S06.C</strain>
    </source>
</reference>
<gene>
    <name evidence="5" type="ORF">EAH82_16530</name>
</gene>
<dbReference type="EMBL" id="RCZI01000004">
    <property type="protein sequence ID" value="TPG26002.1"/>
    <property type="molecule type" value="Genomic_DNA"/>
</dbReference>
<dbReference type="OrthoDB" id="1040417at2"/>
<proteinExistence type="predicted"/>
<accession>A0A502DMP2</accession>
<dbReference type="Proteomes" id="UP000319212">
    <property type="component" value="Unassembled WGS sequence"/>
</dbReference>
<dbReference type="SUPFAM" id="SSF48008">
    <property type="entry name" value="GntR ligand-binding domain-like"/>
    <property type="match status" value="1"/>
</dbReference>
<dbReference type="Pfam" id="PF00392">
    <property type="entry name" value="GntR"/>
    <property type="match status" value="1"/>
</dbReference>
<dbReference type="InterPro" id="IPR008920">
    <property type="entry name" value="TF_FadR/GntR_C"/>
</dbReference>
<comment type="caution">
    <text evidence="5">The sequence shown here is derived from an EMBL/GenBank/DDBJ whole genome shotgun (WGS) entry which is preliminary data.</text>
</comment>
<evidence type="ECO:0000256" key="3">
    <source>
        <dbReference type="ARBA" id="ARBA00023163"/>
    </source>
</evidence>
<evidence type="ECO:0000259" key="4">
    <source>
        <dbReference type="PROSITE" id="PS50949"/>
    </source>
</evidence>
<keyword evidence="3" id="KW-0804">Transcription</keyword>
<dbReference type="GO" id="GO:0003677">
    <property type="term" value="F:DNA binding"/>
    <property type="evidence" value="ECO:0007669"/>
    <property type="project" value="UniProtKB-KW"/>
</dbReference>
<feature type="domain" description="HTH gntR-type" evidence="4">
    <location>
        <begin position="17"/>
        <end position="85"/>
    </location>
</feature>